<evidence type="ECO:0000313" key="6">
    <source>
        <dbReference type="EMBL" id="QDL10798.1"/>
    </source>
</evidence>
<dbReference type="Proteomes" id="UP000503129">
    <property type="component" value="Chromosome"/>
</dbReference>
<dbReference type="CDD" id="cd05930">
    <property type="entry name" value="A_NRPS"/>
    <property type="match status" value="1"/>
</dbReference>
<evidence type="ECO:0000259" key="5">
    <source>
        <dbReference type="PROSITE" id="PS50075"/>
    </source>
</evidence>
<dbReference type="InterPro" id="IPR045851">
    <property type="entry name" value="AMP-bd_C_sf"/>
</dbReference>
<dbReference type="GO" id="GO:0072330">
    <property type="term" value="P:monocarboxylic acid biosynthetic process"/>
    <property type="evidence" value="ECO:0007669"/>
    <property type="project" value="UniProtKB-ARBA"/>
</dbReference>
<evidence type="ECO:0000256" key="4">
    <source>
        <dbReference type="SAM" id="MobiDB-lite"/>
    </source>
</evidence>
<dbReference type="RefSeq" id="WP_171977412.1">
    <property type="nucleotide sequence ID" value="NZ_CAWOXK010000001.1"/>
</dbReference>
<dbReference type="InterPro" id="IPR010071">
    <property type="entry name" value="AA_adenyl_dom"/>
</dbReference>
<dbReference type="Gene3D" id="3.30.300.30">
    <property type="match status" value="1"/>
</dbReference>
<dbReference type="PANTHER" id="PTHR45527">
    <property type="entry name" value="NONRIBOSOMAL PEPTIDE SYNTHETASE"/>
    <property type="match status" value="1"/>
</dbReference>
<dbReference type="InterPro" id="IPR023213">
    <property type="entry name" value="CAT-like_dom_sf"/>
</dbReference>
<dbReference type="Pfam" id="PF00501">
    <property type="entry name" value="AMP-binding"/>
    <property type="match status" value="1"/>
</dbReference>
<dbReference type="Pfam" id="PF13193">
    <property type="entry name" value="AMP-binding_C"/>
    <property type="match status" value="1"/>
</dbReference>
<accession>A0A856MJD6</accession>
<dbReference type="Pfam" id="PF00668">
    <property type="entry name" value="Condensation"/>
    <property type="match status" value="1"/>
</dbReference>
<dbReference type="FunFam" id="3.40.50.12780:FF:000012">
    <property type="entry name" value="Non-ribosomal peptide synthetase"/>
    <property type="match status" value="1"/>
</dbReference>
<proteinExistence type="predicted"/>
<dbReference type="InterPro" id="IPR000873">
    <property type="entry name" value="AMP-dep_synth/lig_dom"/>
</dbReference>
<protein>
    <submittedName>
        <fullName evidence="6">Non-ribosomal peptide synthetase</fullName>
    </submittedName>
</protein>
<dbReference type="KEGG" id="bsen:DP114_25405"/>
<sequence>MQNHTTESFRLSPQQKRLWSLQQCSLAYCAECALLLEGNLKPEVLKTALQEVINQHGILRTTFRRLNGMKNAVMVVANNSILSWRDINLSDSEPKELSNKIETLFQEARSQHFDLEQEPLLYVSLLKLSENKYILLINLPSLCADTWTLKNLVAEISYSYSACLQSEAVSQEVVQYLQFSEWQNQLLEDEDAEAANKYWQEQNLPSQATLRLPFESQPSKQSQFQPECLRVAIAPELTAKIETLAQKYNTSTAVVLLACWQTLIWRLTGQPDIVIGMACDRRDYEELQNLLGLVATWLPIKSHLTPDLRFKELLELAEQTIEAGSEWQDYFVPEPLENNNTLAFPIGFEFEQLPEQLIAGGVSFYIDKYYTCIEPFKVKLTCTQRDNLLIAEFYYDVNYFSSETIERLAGQFKTLLSSATANPENKISQLEILSKSDRQQLLVEFNQTQIDYPQDKCIHQRFEEQAQKTPNNIAVIFEDQQLTYAELNRKANKIAHHLQTLGVKPEVLVGLCVERSSEMIIGLLGILKAGGAYLPLDPGLPKESLAFRLQDAQVPLLLTQQRLVDALPTDASQIVCLDTDWDIIAQHSDENPTSVVTTENLVYVLFTSGSTGTPKGVAIEHRQLLNYLNGIIDKLNLSTITNFATVSTLAADLGNTVIFSSLCSGGCLHVLSAECATDSAALGKYCRKHPIDCLKIVPSHLATLLASAPSESILPRARLILGGEAASWELIEQIQASAPNCLIFNHYGPTEATVGVTTFAVGDKQANHSSQTVPLGRPLANTQIYLLDQQLQPVPIGVPGELYIGGACLARGYLNRSELTAQRFIPNPFAQTGLIASNSGSRLYKTGDKARYLSDGNIEFLGRVDHQVKVRGFRIELGEIESILCQHPEVQQAAVTAWEKELSNQYLVGYIVPKHKQTLSVSELYRFLRQKLPEYMVPSTFVMLKALPLTPNGKVNRNALPEPDDHRPELEATYEPPRTQVEQTIANIWQQMLHVEKVGIHDNFFDLGGHSLLLVQIHAKLREVLNTNISIVNLFEYPTINSLAKYLTQEQTETSSFEESDKRAQSRIASRQSRAQSR</sequence>
<gene>
    <name evidence="6" type="ORF">DP114_25405</name>
</gene>
<dbReference type="Gene3D" id="3.30.559.10">
    <property type="entry name" value="Chloramphenicol acetyltransferase-like domain"/>
    <property type="match status" value="1"/>
</dbReference>
<feature type="domain" description="Carrier" evidence="5">
    <location>
        <begin position="976"/>
        <end position="1051"/>
    </location>
</feature>
<dbReference type="SUPFAM" id="SSF56801">
    <property type="entry name" value="Acetyl-CoA synthetase-like"/>
    <property type="match status" value="1"/>
</dbReference>
<feature type="compositionally biased region" description="Low complexity" evidence="4">
    <location>
        <begin position="1066"/>
        <end position="1078"/>
    </location>
</feature>
<dbReference type="FunFam" id="3.40.50.980:FF:000001">
    <property type="entry name" value="Non-ribosomal peptide synthetase"/>
    <property type="match status" value="1"/>
</dbReference>
<comment type="cofactor">
    <cofactor evidence="1">
        <name>pantetheine 4'-phosphate</name>
        <dbReference type="ChEBI" id="CHEBI:47942"/>
    </cofactor>
</comment>
<dbReference type="FunFam" id="3.30.300.30:FF:000010">
    <property type="entry name" value="Enterobactin synthetase component F"/>
    <property type="match status" value="1"/>
</dbReference>
<organism evidence="6 7">
    <name type="scientific">Brasilonema sennae CENA114</name>
    <dbReference type="NCBI Taxonomy" id="415709"/>
    <lineage>
        <taxon>Bacteria</taxon>
        <taxon>Bacillati</taxon>
        <taxon>Cyanobacteriota</taxon>
        <taxon>Cyanophyceae</taxon>
        <taxon>Nostocales</taxon>
        <taxon>Scytonemataceae</taxon>
        <taxon>Brasilonema</taxon>
        <taxon>Bromeliae group (in: Brasilonema)</taxon>
    </lineage>
</organism>
<dbReference type="NCBIfam" id="TIGR01733">
    <property type="entry name" value="AA-adenyl-dom"/>
    <property type="match status" value="1"/>
</dbReference>
<dbReference type="PROSITE" id="PS00455">
    <property type="entry name" value="AMP_BINDING"/>
    <property type="match status" value="1"/>
</dbReference>
<dbReference type="FunFam" id="1.10.1200.10:FF:000016">
    <property type="entry name" value="Non-ribosomal peptide synthase"/>
    <property type="match status" value="1"/>
</dbReference>
<dbReference type="InterPro" id="IPR036736">
    <property type="entry name" value="ACP-like_sf"/>
</dbReference>
<dbReference type="GO" id="GO:0044550">
    <property type="term" value="P:secondary metabolite biosynthetic process"/>
    <property type="evidence" value="ECO:0007669"/>
    <property type="project" value="UniProtKB-ARBA"/>
</dbReference>
<dbReference type="Gene3D" id="3.30.559.30">
    <property type="entry name" value="Nonribosomal peptide synthetase, condensation domain"/>
    <property type="match status" value="1"/>
</dbReference>
<dbReference type="GO" id="GO:0043041">
    <property type="term" value="P:amino acid activation for nonribosomal peptide biosynthetic process"/>
    <property type="evidence" value="ECO:0007669"/>
    <property type="project" value="TreeGrafter"/>
</dbReference>
<dbReference type="InterPro" id="IPR025110">
    <property type="entry name" value="AMP-bd_C"/>
</dbReference>
<feature type="region of interest" description="Disordered" evidence="4">
    <location>
        <begin position="1051"/>
        <end position="1078"/>
    </location>
</feature>
<dbReference type="InterPro" id="IPR001242">
    <property type="entry name" value="Condensation_dom"/>
</dbReference>
<dbReference type="EMBL" id="CP030118">
    <property type="protein sequence ID" value="QDL10798.1"/>
    <property type="molecule type" value="Genomic_DNA"/>
</dbReference>
<dbReference type="Gene3D" id="2.30.38.10">
    <property type="entry name" value="Luciferase, Domain 3"/>
    <property type="match status" value="1"/>
</dbReference>
<evidence type="ECO:0000256" key="1">
    <source>
        <dbReference type="ARBA" id="ARBA00001957"/>
    </source>
</evidence>
<dbReference type="GO" id="GO:0031177">
    <property type="term" value="F:phosphopantetheine binding"/>
    <property type="evidence" value="ECO:0007669"/>
    <property type="project" value="InterPro"/>
</dbReference>
<name>A0A856MJD6_9CYAN</name>
<dbReference type="Gene3D" id="1.10.1200.10">
    <property type="entry name" value="ACP-like"/>
    <property type="match status" value="1"/>
</dbReference>
<dbReference type="SUPFAM" id="SSF52777">
    <property type="entry name" value="CoA-dependent acyltransferases"/>
    <property type="match status" value="2"/>
</dbReference>
<dbReference type="Pfam" id="PF00550">
    <property type="entry name" value="PP-binding"/>
    <property type="match status" value="1"/>
</dbReference>
<dbReference type="PANTHER" id="PTHR45527:SF1">
    <property type="entry name" value="FATTY ACID SYNTHASE"/>
    <property type="match status" value="1"/>
</dbReference>
<evidence type="ECO:0000313" key="7">
    <source>
        <dbReference type="Proteomes" id="UP000503129"/>
    </source>
</evidence>
<dbReference type="SMART" id="SM00823">
    <property type="entry name" value="PKS_PP"/>
    <property type="match status" value="1"/>
</dbReference>
<dbReference type="AlphaFoldDB" id="A0A856MJD6"/>
<dbReference type="GO" id="GO:0005737">
    <property type="term" value="C:cytoplasm"/>
    <property type="evidence" value="ECO:0007669"/>
    <property type="project" value="TreeGrafter"/>
</dbReference>
<dbReference type="InterPro" id="IPR020845">
    <property type="entry name" value="AMP-binding_CS"/>
</dbReference>
<keyword evidence="2" id="KW-0596">Phosphopantetheine</keyword>
<dbReference type="Gene3D" id="3.40.50.980">
    <property type="match status" value="2"/>
</dbReference>
<reference evidence="6 7" key="1">
    <citation type="submission" date="2018-06" db="EMBL/GenBank/DDBJ databases">
        <title>Comparative genomics of Brasilonema spp. strains.</title>
        <authorList>
            <person name="Alvarenga D.O."/>
            <person name="Fiore M.F."/>
            <person name="Varani A.M."/>
        </authorList>
    </citation>
    <scope>NUCLEOTIDE SEQUENCE [LARGE SCALE GENOMIC DNA]</scope>
    <source>
        <strain evidence="6 7">CENA114</strain>
    </source>
</reference>
<keyword evidence="3" id="KW-0597">Phosphoprotein</keyword>
<dbReference type="GO" id="GO:0003824">
    <property type="term" value="F:catalytic activity"/>
    <property type="evidence" value="ECO:0007669"/>
    <property type="project" value="InterPro"/>
</dbReference>
<dbReference type="InterPro" id="IPR009081">
    <property type="entry name" value="PP-bd_ACP"/>
</dbReference>
<evidence type="ECO:0000256" key="2">
    <source>
        <dbReference type="ARBA" id="ARBA00022450"/>
    </source>
</evidence>
<keyword evidence="7" id="KW-1185">Reference proteome</keyword>
<dbReference type="GO" id="GO:0008610">
    <property type="term" value="P:lipid biosynthetic process"/>
    <property type="evidence" value="ECO:0007669"/>
    <property type="project" value="UniProtKB-ARBA"/>
</dbReference>
<dbReference type="FunFam" id="2.30.38.10:FF:000001">
    <property type="entry name" value="Non-ribosomal peptide synthetase PvdI"/>
    <property type="match status" value="1"/>
</dbReference>
<evidence type="ECO:0000256" key="3">
    <source>
        <dbReference type="ARBA" id="ARBA00022553"/>
    </source>
</evidence>
<dbReference type="PROSITE" id="PS50075">
    <property type="entry name" value="CARRIER"/>
    <property type="match status" value="1"/>
</dbReference>
<dbReference type="SUPFAM" id="SSF47336">
    <property type="entry name" value="ACP-like"/>
    <property type="match status" value="1"/>
</dbReference>
<dbReference type="InterPro" id="IPR020806">
    <property type="entry name" value="PKS_PP-bd"/>
</dbReference>